<dbReference type="PANTHER" id="PTHR13622">
    <property type="entry name" value="THIAMIN PYROPHOSPHOKINASE"/>
    <property type="match status" value="1"/>
</dbReference>
<evidence type="ECO:0000313" key="4">
    <source>
        <dbReference type="Proteomes" id="UP000813463"/>
    </source>
</evidence>
<keyword evidence="5" id="KW-0378">Hydrolase</keyword>
<dbReference type="Pfam" id="PF15916">
    <property type="entry name" value="DUF4743"/>
    <property type="match status" value="1"/>
</dbReference>
<dbReference type="OrthoDB" id="10261522at2759"/>
<dbReference type="Proteomes" id="UP000813463">
    <property type="component" value="Chromosome 2"/>
</dbReference>
<evidence type="ECO:0000256" key="2">
    <source>
        <dbReference type="ARBA" id="ARBA00005582"/>
    </source>
</evidence>
<feature type="domain" description="Nudix hydrolase" evidence="3">
    <location>
        <begin position="198"/>
        <end position="339"/>
    </location>
</feature>
<dbReference type="PANTHER" id="PTHR13622:SF8">
    <property type="entry name" value="THIAMIN PYROPHOSPHOKINASE 1"/>
    <property type="match status" value="1"/>
</dbReference>
<comment type="function">
    <text evidence="1">Probably mediates the hydrolysis of some nucleoside diphosphate derivatives.</text>
</comment>
<evidence type="ECO:0000256" key="1">
    <source>
        <dbReference type="ARBA" id="ARBA00003778"/>
    </source>
</evidence>
<dbReference type="GO" id="GO:0044715">
    <property type="term" value="F:8-oxo-dGDP phosphatase activity"/>
    <property type="evidence" value="ECO:0000318"/>
    <property type="project" value="GO_Central"/>
</dbReference>
<reference evidence="5" key="2">
    <citation type="submission" date="2025-08" db="UniProtKB">
        <authorList>
            <consortium name="RefSeq"/>
        </authorList>
    </citation>
    <scope>IDENTIFICATION</scope>
    <source>
        <tissue evidence="5">Leaf</tissue>
    </source>
</reference>
<dbReference type="Pfam" id="PF00293">
    <property type="entry name" value="NUDIX"/>
    <property type="match status" value="1"/>
</dbReference>
<dbReference type="InterPro" id="IPR031804">
    <property type="entry name" value="DUF4743"/>
</dbReference>
<dbReference type="KEGG" id="soe:110799103"/>
<dbReference type="RefSeq" id="XP_021859995.1">
    <property type="nucleotide sequence ID" value="XM_022004303.2"/>
</dbReference>
<dbReference type="AlphaFoldDB" id="A0A9R0K776"/>
<accession>A0A9R0K776</accession>
<sequence>MACKIFPLTNYLTHSFPLFSKSPSSSSTKLIQFAGYSTFNLTALNSTSASMNSFTWDDVIQIGQSESDPSDLTSFFDKVSACNRNAENLCEFVPFVVEEQIVGYVHNGFAGHLRRFQDVFSFPRDGLYNGHYDWHISLHPELKSPEDRTSAVADVINSLGEELIPGIRNELYPVTSCFGTHAYFSLERAAAPYFGIKAYGVHMNGYVEREGQKFLWLGKRSQGKSTFPGMLDHLVAGGLPHGIPCGENMMKECEEEAGIPISISKKVEPVGAVSYMDINGDRLKRDVLFCYDLKLPEDFVPSNNDGEVESFRLIPVPHVANVIRKTKFFKSNCTLVVIDFLFRHGYICPEYAGYLKLLQSLRSGDCS</sequence>
<dbReference type="CDD" id="cd03676">
    <property type="entry name" value="NUDIX_Tnr3_like"/>
    <property type="match status" value="1"/>
</dbReference>
<keyword evidence="4" id="KW-1185">Reference proteome</keyword>
<dbReference type="GeneID" id="110799103"/>
<dbReference type="PROSITE" id="PS51462">
    <property type="entry name" value="NUDIX"/>
    <property type="match status" value="1"/>
</dbReference>
<organism evidence="4 5">
    <name type="scientific">Spinacia oleracea</name>
    <name type="common">Spinach</name>
    <dbReference type="NCBI Taxonomy" id="3562"/>
    <lineage>
        <taxon>Eukaryota</taxon>
        <taxon>Viridiplantae</taxon>
        <taxon>Streptophyta</taxon>
        <taxon>Embryophyta</taxon>
        <taxon>Tracheophyta</taxon>
        <taxon>Spermatophyta</taxon>
        <taxon>Magnoliopsida</taxon>
        <taxon>eudicotyledons</taxon>
        <taxon>Gunneridae</taxon>
        <taxon>Pentapetalae</taxon>
        <taxon>Caryophyllales</taxon>
        <taxon>Chenopodiaceae</taxon>
        <taxon>Chenopodioideae</taxon>
        <taxon>Anserineae</taxon>
        <taxon>Spinacia</taxon>
    </lineage>
</organism>
<gene>
    <name evidence="5" type="primary">LOC110799103</name>
</gene>
<dbReference type="SUPFAM" id="SSF55811">
    <property type="entry name" value="Nudix"/>
    <property type="match status" value="1"/>
</dbReference>
<reference evidence="4" key="1">
    <citation type="journal article" date="2021" name="Nat. Commun.">
        <title>Genomic analyses provide insights into spinach domestication and the genetic basis of agronomic traits.</title>
        <authorList>
            <person name="Cai X."/>
            <person name="Sun X."/>
            <person name="Xu C."/>
            <person name="Sun H."/>
            <person name="Wang X."/>
            <person name="Ge C."/>
            <person name="Zhang Z."/>
            <person name="Wang Q."/>
            <person name="Fei Z."/>
            <person name="Jiao C."/>
            <person name="Wang Q."/>
        </authorList>
    </citation>
    <scope>NUCLEOTIDE SEQUENCE [LARGE SCALE GENOMIC DNA]</scope>
    <source>
        <strain evidence="4">cv. Varoflay</strain>
    </source>
</reference>
<comment type="similarity">
    <text evidence="2">Belongs to the Nudix hydrolase family.</text>
</comment>
<dbReference type="Gene3D" id="3.90.79.10">
    <property type="entry name" value="Nucleoside Triphosphate Pyrophosphohydrolase"/>
    <property type="match status" value="1"/>
</dbReference>
<proteinExistence type="inferred from homology"/>
<name>A0A9R0K776_SPIOL</name>
<evidence type="ECO:0000259" key="3">
    <source>
        <dbReference type="PROSITE" id="PS51462"/>
    </source>
</evidence>
<dbReference type="InterPro" id="IPR000086">
    <property type="entry name" value="NUDIX_hydrolase_dom"/>
</dbReference>
<dbReference type="FunFam" id="3.90.79.10:FF:000019">
    <property type="entry name" value="Thiamin pyrophosphokinase, putative"/>
    <property type="match status" value="1"/>
</dbReference>
<protein>
    <submittedName>
        <fullName evidence="5">Nudix hydrolase 20, chloroplastic</fullName>
    </submittedName>
</protein>
<evidence type="ECO:0000313" key="5">
    <source>
        <dbReference type="RefSeq" id="XP_021859995.1"/>
    </source>
</evidence>
<dbReference type="InterPro" id="IPR015797">
    <property type="entry name" value="NUDIX_hydrolase-like_dom_sf"/>
</dbReference>